<evidence type="ECO:0000313" key="1">
    <source>
        <dbReference type="EMBL" id="KJV30966.1"/>
    </source>
</evidence>
<dbReference type="EMBL" id="JZRB01000030">
    <property type="protein sequence ID" value="KJV30966.1"/>
    <property type="molecule type" value="Genomic_DNA"/>
</dbReference>
<proteinExistence type="predicted"/>
<gene>
    <name evidence="1" type="ORF">VI08_14585</name>
</gene>
<accession>A0A0F3KIH7</accession>
<dbReference type="PATRIC" id="fig|345309.4.peg.2523"/>
<comment type="caution">
    <text evidence="1">The sequence shown here is derived from an EMBL/GenBank/DDBJ whole genome shotgun (WGS) entry which is preliminary data.</text>
</comment>
<keyword evidence="2" id="KW-1185">Reference proteome</keyword>
<dbReference type="Proteomes" id="UP000033651">
    <property type="component" value="Unassembled WGS sequence"/>
</dbReference>
<name>A0A0F3KIH7_9GAMM</name>
<dbReference type="RefSeq" id="WP_045830331.1">
    <property type="nucleotide sequence ID" value="NZ_JZRB01000030.1"/>
</dbReference>
<protein>
    <submittedName>
        <fullName evidence="1">Uncharacterized protein</fullName>
    </submittedName>
</protein>
<sequence>MKNTRPLTTRDGEVRHDLTEAELALFKPARDVLTDELQRILRVNRRLVRERVADRRANKT</sequence>
<dbReference type="AlphaFoldDB" id="A0A0F3KIH7"/>
<evidence type="ECO:0000313" key="2">
    <source>
        <dbReference type="Proteomes" id="UP000033651"/>
    </source>
</evidence>
<reference evidence="1 2" key="1">
    <citation type="submission" date="2015-03" db="EMBL/GenBank/DDBJ databases">
        <title>Draft genome sequence of Luteibacter yeojuensis strain SU11.</title>
        <authorList>
            <person name="Sulaiman J."/>
            <person name="Priya K."/>
            <person name="Chan K.-G."/>
        </authorList>
    </citation>
    <scope>NUCLEOTIDE SEQUENCE [LARGE SCALE GENOMIC DNA]</scope>
    <source>
        <strain evidence="1 2">SU11</strain>
    </source>
</reference>
<organism evidence="1 2">
    <name type="scientific">Luteibacter yeojuensis</name>
    <dbReference type="NCBI Taxonomy" id="345309"/>
    <lineage>
        <taxon>Bacteria</taxon>
        <taxon>Pseudomonadati</taxon>
        <taxon>Pseudomonadota</taxon>
        <taxon>Gammaproteobacteria</taxon>
        <taxon>Lysobacterales</taxon>
        <taxon>Rhodanobacteraceae</taxon>
        <taxon>Luteibacter</taxon>
    </lineage>
</organism>